<dbReference type="InterPro" id="IPR036318">
    <property type="entry name" value="FAD-bd_PCMH-like_sf"/>
</dbReference>
<dbReference type="GO" id="GO:0019853">
    <property type="term" value="P:L-ascorbic acid biosynthetic process"/>
    <property type="evidence" value="ECO:0007669"/>
    <property type="project" value="UniProtKB-UniPathway"/>
</dbReference>
<accession>A0A1I2N5N1</accession>
<sequence>MRRREWKNWSGSARFRPKRILYPASVEEVAGIIRQAADENKSIRVVGSGHSFTPLVETNGILLSLDRFRGLEAVDKERRLVTVRAGTKLKELGELLHGHGLAQENLGDINAQSIAGAISTGTHGTGTDFGILSTQVAALTLVNARGEVVECSPDRNPQLFKAAQVSLGALGVIVRVTLRVLPRYRLHYRSGRMPLEDCLNRLDRYRREHRHFEFYWFPHTDLVQVKFMDETDRAASAGGLWSRFSKLFLENGAFWLLSETARRFPRLCPSISRLSARGVPTVEEVGDSHRLFATPRLVRFNEMEYALPAEKLPEAVREIRETIRRRRFAVHFPIECRYVKGDDIWLSPAYGRDTAFIAVHMYRGMPHEAYFSAMEAIFRRHGGRPHWGKMHSLTAEELSRLYPRWNDFCRIRDEQDPEGRFLNAHLRALFGVPSRQAVESATR</sequence>
<evidence type="ECO:0000256" key="3">
    <source>
        <dbReference type="ARBA" id="ARBA00022630"/>
    </source>
</evidence>
<gene>
    <name evidence="7" type="ORF">SAMN04488025_11116</name>
</gene>
<dbReference type="PROSITE" id="PS00862">
    <property type="entry name" value="OX2_COVAL_FAD"/>
    <property type="match status" value="1"/>
</dbReference>
<dbReference type="GO" id="GO:0071949">
    <property type="term" value="F:FAD binding"/>
    <property type="evidence" value="ECO:0007669"/>
    <property type="project" value="InterPro"/>
</dbReference>
<comment type="similarity">
    <text evidence="2">Belongs to the oxygen-dependent FAD-linked oxidoreductase family.</text>
</comment>
<dbReference type="PANTHER" id="PTHR43762:SF1">
    <property type="entry name" value="D-ARABINONO-1,4-LACTONE OXIDASE"/>
    <property type="match status" value="1"/>
</dbReference>
<dbReference type="PROSITE" id="PS51387">
    <property type="entry name" value="FAD_PCMH"/>
    <property type="match status" value="1"/>
</dbReference>
<protein>
    <submittedName>
        <fullName evidence="7">Sugar 1,4-lactone oxidases/FAD-linked oxidoreductase</fullName>
    </submittedName>
</protein>
<dbReference type="InterPro" id="IPR016167">
    <property type="entry name" value="FAD-bd_PCMH_sub1"/>
</dbReference>
<dbReference type="InterPro" id="IPR006093">
    <property type="entry name" value="Oxy_OxRdtase_FAD_BS"/>
</dbReference>
<evidence type="ECO:0000313" key="7">
    <source>
        <dbReference type="EMBL" id="SFF98139.1"/>
    </source>
</evidence>
<dbReference type="PIRSF" id="PIRSF000136">
    <property type="entry name" value="LGO_GLO"/>
    <property type="match status" value="1"/>
</dbReference>
<dbReference type="Gene3D" id="3.30.70.2520">
    <property type="match status" value="1"/>
</dbReference>
<evidence type="ECO:0000256" key="4">
    <source>
        <dbReference type="ARBA" id="ARBA00022644"/>
    </source>
</evidence>
<keyword evidence="5" id="KW-0560">Oxidoreductase</keyword>
<name>A0A1I2N5N1_9BACL</name>
<comment type="pathway">
    <text evidence="1">Cofactor biosynthesis; L-ascorbate biosynthesis.</text>
</comment>
<keyword evidence="8" id="KW-1185">Reference proteome</keyword>
<reference evidence="7 8" key="1">
    <citation type="submission" date="2016-10" db="EMBL/GenBank/DDBJ databases">
        <authorList>
            <person name="de Groot N.N."/>
        </authorList>
    </citation>
    <scope>NUCLEOTIDE SEQUENCE [LARGE SCALE GENOMIC DNA]</scope>
    <source>
        <strain evidence="7 8">DSM 44945</strain>
    </source>
</reference>
<dbReference type="Pfam" id="PF01565">
    <property type="entry name" value="FAD_binding_4"/>
    <property type="match status" value="1"/>
</dbReference>
<dbReference type="AlphaFoldDB" id="A0A1I2N5N1"/>
<dbReference type="InterPro" id="IPR016166">
    <property type="entry name" value="FAD-bd_PCMH"/>
</dbReference>
<dbReference type="EMBL" id="FOOK01000011">
    <property type="protein sequence ID" value="SFF98139.1"/>
    <property type="molecule type" value="Genomic_DNA"/>
</dbReference>
<dbReference type="PANTHER" id="PTHR43762">
    <property type="entry name" value="L-GULONOLACTONE OXIDASE"/>
    <property type="match status" value="1"/>
</dbReference>
<evidence type="ECO:0000259" key="6">
    <source>
        <dbReference type="PROSITE" id="PS51387"/>
    </source>
</evidence>
<dbReference type="InterPro" id="IPR006094">
    <property type="entry name" value="Oxid_FAD_bind_N"/>
</dbReference>
<evidence type="ECO:0000256" key="5">
    <source>
        <dbReference type="ARBA" id="ARBA00023002"/>
    </source>
</evidence>
<proteinExistence type="inferred from homology"/>
<organism evidence="7 8">
    <name type="scientific">Planifilum fulgidum</name>
    <dbReference type="NCBI Taxonomy" id="201973"/>
    <lineage>
        <taxon>Bacteria</taxon>
        <taxon>Bacillati</taxon>
        <taxon>Bacillota</taxon>
        <taxon>Bacilli</taxon>
        <taxon>Bacillales</taxon>
        <taxon>Thermoactinomycetaceae</taxon>
        <taxon>Planifilum</taxon>
    </lineage>
</organism>
<dbReference type="Gene3D" id="1.10.45.10">
    <property type="entry name" value="Vanillyl-alcohol Oxidase, Chain A, domain 4"/>
    <property type="match status" value="1"/>
</dbReference>
<dbReference type="Gene3D" id="3.30.43.10">
    <property type="entry name" value="Uridine Diphospho-n-acetylenolpyruvylglucosamine Reductase, domain 2"/>
    <property type="match status" value="1"/>
</dbReference>
<dbReference type="InterPro" id="IPR007173">
    <property type="entry name" value="ALO_C"/>
</dbReference>
<keyword evidence="3" id="KW-0285">Flavoprotein</keyword>
<evidence type="ECO:0000313" key="8">
    <source>
        <dbReference type="Proteomes" id="UP000198661"/>
    </source>
</evidence>
<dbReference type="InterPro" id="IPR016171">
    <property type="entry name" value="Vanillyl_alc_oxidase_C-sub2"/>
</dbReference>
<keyword evidence="4" id="KW-0060">Ascorbate biosynthesis</keyword>
<dbReference type="SUPFAM" id="SSF56176">
    <property type="entry name" value="FAD-binding/transporter-associated domain-like"/>
    <property type="match status" value="1"/>
</dbReference>
<dbReference type="STRING" id="201973.SAMN04488025_11116"/>
<dbReference type="InterPro" id="IPR016169">
    <property type="entry name" value="FAD-bd_PCMH_sub2"/>
</dbReference>
<dbReference type="NCBIfam" id="TIGR01679">
    <property type="entry name" value="bact_FAD_ox"/>
    <property type="match status" value="1"/>
</dbReference>
<evidence type="ECO:0000256" key="2">
    <source>
        <dbReference type="ARBA" id="ARBA00005466"/>
    </source>
</evidence>
<feature type="domain" description="FAD-binding PCMH-type" evidence="6">
    <location>
        <begin position="13"/>
        <end position="183"/>
    </location>
</feature>
<dbReference type="Proteomes" id="UP000198661">
    <property type="component" value="Unassembled WGS sequence"/>
</dbReference>
<dbReference type="GO" id="GO:0003885">
    <property type="term" value="F:D-arabinono-1,4-lactone oxidase activity"/>
    <property type="evidence" value="ECO:0007669"/>
    <property type="project" value="InterPro"/>
</dbReference>
<dbReference type="UniPathway" id="UPA00132"/>
<dbReference type="Pfam" id="PF04030">
    <property type="entry name" value="ALO"/>
    <property type="match status" value="1"/>
</dbReference>
<dbReference type="Gene3D" id="3.30.465.10">
    <property type="match status" value="1"/>
</dbReference>
<dbReference type="InterPro" id="IPR010031">
    <property type="entry name" value="FAD_lactone_oxidase-like"/>
</dbReference>
<dbReference type="GO" id="GO:0016020">
    <property type="term" value="C:membrane"/>
    <property type="evidence" value="ECO:0007669"/>
    <property type="project" value="InterPro"/>
</dbReference>
<evidence type="ECO:0000256" key="1">
    <source>
        <dbReference type="ARBA" id="ARBA00005147"/>
    </source>
</evidence>